<evidence type="ECO:0000313" key="2">
    <source>
        <dbReference type="EMBL" id="KIJ89971.1"/>
    </source>
</evidence>
<keyword evidence="1" id="KW-0472">Membrane</keyword>
<keyword evidence="3" id="KW-1185">Reference proteome</keyword>
<gene>
    <name evidence="2" type="ORF">K443DRAFT_126610</name>
</gene>
<evidence type="ECO:0000256" key="1">
    <source>
        <dbReference type="SAM" id="Phobius"/>
    </source>
</evidence>
<dbReference type="Gene3D" id="3.20.20.140">
    <property type="entry name" value="Metal-dependent hydrolases"/>
    <property type="match status" value="1"/>
</dbReference>
<dbReference type="Proteomes" id="UP000054477">
    <property type="component" value="Unassembled WGS sequence"/>
</dbReference>
<dbReference type="EMBL" id="KN839337">
    <property type="protein sequence ID" value="KIJ89971.1"/>
    <property type="molecule type" value="Genomic_DNA"/>
</dbReference>
<feature type="transmembrane region" description="Helical" evidence="1">
    <location>
        <begin position="81"/>
        <end position="100"/>
    </location>
</feature>
<protein>
    <submittedName>
        <fullName evidence="2">Uncharacterized protein</fullName>
    </submittedName>
</protein>
<dbReference type="OrthoDB" id="310654at2759"/>
<feature type="transmembrane region" description="Helical" evidence="1">
    <location>
        <begin position="59"/>
        <end position="75"/>
    </location>
</feature>
<keyword evidence="1" id="KW-0812">Transmembrane</keyword>
<feature type="transmembrane region" description="Helical" evidence="1">
    <location>
        <begin position="112"/>
        <end position="133"/>
    </location>
</feature>
<evidence type="ECO:0000313" key="3">
    <source>
        <dbReference type="Proteomes" id="UP000054477"/>
    </source>
</evidence>
<dbReference type="HOGENOM" id="CLU_1023314_0_0_1"/>
<reference evidence="2 3" key="1">
    <citation type="submission" date="2014-04" db="EMBL/GenBank/DDBJ databases">
        <authorList>
            <consortium name="DOE Joint Genome Institute"/>
            <person name="Kuo A."/>
            <person name="Kohler A."/>
            <person name="Nagy L.G."/>
            <person name="Floudas D."/>
            <person name="Copeland A."/>
            <person name="Barry K.W."/>
            <person name="Cichocki N."/>
            <person name="Veneault-Fourrey C."/>
            <person name="LaButti K."/>
            <person name="Lindquist E.A."/>
            <person name="Lipzen A."/>
            <person name="Lundell T."/>
            <person name="Morin E."/>
            <person name="Murat C."/>
            <person name="Sun H."/>
            <person name="Tunlid A."/>
            <person name="Henrissat B."/>
            <person name="Grigoriev I.V."/>
            <person name="Hibbett D.S."/>
            <person name="Martin F."/>
            <person name="Nordberg H.P."/>
            <person name="Cantor M.N."/>
            <person name="Hua S.X."/>
        </authorList>
    </citation>
    <scope>NUCLEOTIDE SEQUENCE [LARGE SCALE GENOMIC DNA]</scope>
    <source>
        <strain evidence="2 3">LaAM-08-1</strain>
    </source>
</reference>
<keyword evidence="1" id="KW-1133">Transmembrane helix</keyword>
<accession>A0A0C9WXA4</accession>
<proteinExistence type="predicted"/>
<sequence length="272" mass="30747">MLMLCADWANGLASSSPSMMPYIGTDFSPPSHCPRPHFKVESTKGAEALAISQLRHGEWVAYTACALVIHFWVTPEKADSLDIALILAGYIQMHITFYLLLTHSRRLSSSWLPLTILSFTILALLITLPIPSLEFEVAGSQRSSGNIPLDAPKKSFAFRRLKYLAIMFKMYTLLNEFQELAGMKPRQVHGNSRERVLADEEWRGTGIQCLEMGLKRVFWDKEKTRDIRERKVSNFAQGLGDELGAEGVVNDVRCDDRMCGSEFEVEWRDEDG</sequence>
<dbReference type="AlphaFoldDB" id="A0A0C9WXA4"/>
<reference evidence="3" key="2">
    <citation type="submission" date="2015-01" db="EMBL/GenBank/DDBJ databases">
        <title>Evolutionary Origins and Diversification of the Mycorrhizal Mutualists.</title>
        <authorList>
            <consortium name="DOE Joint Genome Institute"/>
            <consortium name="Mycorrhizal Genomics Consortium"/>
            <person name="Kohler A."/>
            <person name="Kuo A."/>
            <person name="Nagy L.G."/>
            <person name="Floudas D."/>
            <person name="Copeland A."/>
            <person name="Barry K.W."/>
            <person name="Cichocki N."/>
            <person name="Veneault-Fourrey C."/>
            <person name="LaButti K."/>
            <person name="Lindquist E.A."/>
            <person name="Lipzen A."/>
            <person name="Lundell T."/>
            <person name="Morin E."/>
            <person name="Murat C."/>
            <person name="Riley R."/>
            <person name="Ohm R."/>
            <person name="Sun H."/>
            <person name="Tunlid A."/>
            <person name="Henrissat B."/>
            <person name="Grigoriev I.V."/>
            <person name="Hibbett D.S."/>
            <person name="Martin F."/>
        </authorList>
    </citation>
    <scope>NUCLEOTIDE SEQUENCE [LARGE SCALE GENOMIC DNA]</scope>
    <source>
        <strain evidence="3">LaAM-08-1</strain>
    </source>
</reference>
<dbReference type="STRING" id="1095629.A0A0C9WXA4"/>
<organism evidence="2 3">
    <name type="scientific">Laccaria amethystina LaAM-08-1</name>
    <dbReference type="NCBI Taxonomy" id="1095629"/>
    <lineage>
        <taxon>Eukaryota</taxon>
        <taxon>Fungi</taxon>
        <taxon>Dikarya</taxon>
        <taxon>Basidiomycota</taxon>
        <taxon>Agaricomycotina</taxon>
        <taxon>Agaricomycetes</taxon>
        <taxon>Agaricomycetidae</taxon>
        <taxon>Agaricales</taxon>
        <taxon>Agaricineae</taxon>
        <taxon>Hydnangiaceae</taxon>
        <taxon>Laccaria</taxon>
    </lineage>
</organism>
<name>A0A0C9WXA4_9AGAR</name>